<dbReference type="EMBL" id="QLLL01000003">
    <property type="protein sequence ID" value="RAJ06684.1"/>
    <property type="molecule type" value="Genomic_DNA"/>
</dbReference>
<dbReference type="InterPro" id="IPR004360">
    <property type="entry name" value="Glyas_Fos-R_dOase_dom"/>
</dbReference>
<dbReference type="PANTHER" id="PTHR34109">
    <property type="entry name" value="BNAUNNG04460D PROTEIN-RELATED"/>
    <property type="match status" value="1"/>
</dbReference>
<organism evidence="2 3">
    <name type="scientific">Chitinophaga skermanii</name>
    <dbReference type="NCBI Taxonomy" id="331697"/>
    <lineage>
        <taxon>Bacteria</taxon>
        <taxon>Pseudomonadati</taxon>
        <taxon>Bacteroidota</taxon>
        <taxon>Chitinophagia</taxon>
        <taxon>Chitinophagales</taxon>
        <taxon>Chitinophagaceae</taxon>
        <taxon>Chitinophaga</taxon>
    </lineage>
</organism>
<dbReference type="InterPro" id="IPR029068">
    <property type="entry name" value="Glyas_Bleomycin-R_OHBP_Dase"/>
</dbReference>
<evidence type="ECO:0000313" key="2">
    <source>
        <dbReference type="EMBL" id="RAJ06684.1"/>
    </source>
</evidence>
<proteinExistence type="predicted"/>
<reference evidence="2 3" key="1">
    <citation type="submission" date="2018-06" db="EMBL/GenBank/DDBJ databases">
        <title>Genomic Encyclopedia of Archaeal and Bacterial Type Strains, Phase II (KMG-II): from individual species to whole genera.</title>
        <authorList>
            <person name="Goeker M."/>
        </authorList>
    </citation>
    <scope>NUCLEOTIDE SEQUENCE [LARGE SCALE GENOMIC DNA]</scope>
    <source>
        <strain evidence="2 3">DSM 23857</strain>
    </source>
</reference>
<dbReference type="PANTHER" id="PTHR34109:SF1">
    <property type="entry name" value="VOC DOMAIN-CONTAINING PROTEIN"/>
    <property type="match status" value="1"/>
</dbReference>
<dbReference type="Proteomes" id="UP000249547">
    <property type="component" value="Unassembled WGS sequence"/>
</dbReference>
<dbReference type="Pfam" id="PF00903">
    <property type="entry name" value="Glyoxalase"/>
    <property type="match status" value="1"/>
</dbReference>
<dbReference type="AlphaFoldDB" id="A0A327QSS2"/>
<dbReference type="RefSeq" id="WP_111597282.1">
    <property type="nucleotide sequence ID" value="NZ_QLLL01000003.1"/>
</dbReference>
<sequence>MENVKVAPGHQTVMPYLILKHAEKFLDFTITVFGAKVTNKTLREDHKTIMHAEITIGDSTIMFAESTETYAVQNAGLFIYVADTDTTYKLAMQNKCISVFEPTDQPYGRTSGVIDTFGNTWWITSL</sequence>
<dbReference type="CDD" id="cd07246">
    <property type="entry name" value="VOC_like"/>
    <property type="match status" value="1"/>
</dbReference>
<evidence type="ECO:0000313" key="3">
    <source>
        <dbReference type="Proteomes" id="UP000249547"/>
    </source>
</evidence>
<feature type="domain" description="Glyoxalase/fosfomycin resistance/dioxygenase" evidence="1">
    <location>
        <begin position="17"/>
        <end position="123"/>
    </location>
</feature>
<dbReference type="SUPFAM" id="SSF54593">
    <property type="entry name" value="Glyoxalase/Bleomycin resistance protein/Dihydroxybiphenyl dioxygenase"/>
    <property type="match status" value="1"/>
</dbReference>
<evidence type="ECO:0000259" key="1">
    <source>
        <dbReference type="Pfam" id="PF00903"/>
    </source>
</evidence>
<dbReference type="Gene3D" id="3.30.720.110">
    <property type="match status" value="1"/>
</dbReference>
<gene>
    <name evidence="2" type="ORF">LX64_01811</name>
</gene>
<name>A0A327QSS2_9BACT</name>
<accession>A0A327QSS2</accession>
<keyword evidence="3" id="KW-1185">Reference proteome</keyword>
<comment type="caution">
    <text evidence="2">The sequence shown here is derived from an EMBL/GenBank/DDBJ whole genome shotgun (WGS) entry which is preliminary data.</text>
</comment>
<protein>
    <submittedName>
        <fullName evidence="2">Putative glyoxalase superfamily protein PhnB</fullName>
    </submittedName>
</protein>
<dbReference type="OrthoDB" id="9795306at2"/>
<dbReference type="Gene3D" id="3.30.720.120">
    <property type="match status" value="1"/>
</dbReference>